<dbReference type="Proteomes" id="UP001326199">
    <property type="component" value="Unassembled WGS sequence"/>
</dbReference>
<dbReference type="EMBL" id="JAFFHB010000002">
    <property type="protein sequence ID" value="KAK4670084.1"/>
    <property type="molecule type" value="Genomic_DNA"/>
</dbReference>
<keyword evidence="2" id="KW-1185">Reference proteome</keyword>
<reference evidence="1 2" key="1">
    <citation type="journal article" date="2023" name="bioRxiv">
        <title>High-quality genome assemblies of four members of thePodospora anserinaspecies complex.</title>
        <authorList>
            <person name="Ament-Velasquez S.L."/>
            <person name="Vogan A.A."/>
            <person name="Wallerman O."/>
            <person name="Hartmann F."/>
            <person name="Gautier V."/>
            <person name="Silar P."/>
            <person name="Giraud T."/>
            <person name="Johannesson H."/>
        </authorList>
    </citation>
    <scope>NUCLEOTIDE SEQUENCE [LARGE SCALE GENOMIC DNA]</scope>
    <source>
        <strain evidence="1 2">CBS 411.78</strain>
    </source>
</reference>
<dbReference type="GeneID" id="87925608"/>
<sequence length="64" mass="7047">MRLGMRQTATQLLEGPSIFSGRLMVRSLAHFDFAAASPSFATAWDFSIDTRSTRKRGAQPSINS</sequence>
<protein>
    <submittedName>
        <fullName evidence="1">Uncharacterized protein</fullName>
    </submittedName>
</protein>
<evidence type="ECO:0000313" key="1">
    <source>
        <dbReference type="EMBL" id="KAK4670084.1"/>
    </source>
</evidence>
<dbReference type="RefSeq" id="XP_062768754.1">
    <property type="nucleotide sequence ID" value="XM_062905605.1"/>
</dbReference>
<name>A0ABR0HQ90_9PEZI</name>
<gene>
    <name evidence="1" type="ORF">QC763_0039140</name>
</gene>
<comment type="caution">
    <text evidence="1">The sequence shown here is derived from an EMBL/GenBank/DDBJ whole genome shotgun (WGS) entry which is preliminary data.</text>
</comment>
<proteinExistence type="predicted"/>
<accession>A0ABR0HQ90</accession>
<evidence type="ECO:0000313" key="2">
    <source>
        <dbReference type="Proteomes" id="UP001326199"/>
    </source>
</evidence>
<organism evidence="1 2">
    <name type="scientific">Podospora pseudopauciseta</name>
    <dbReference type="NCBI Taxonomy" id="2093780"/>
    <lineage>
        <taxon>Eukaryota</taxon>
        <taxon>Fungi</taxon>
        <taxon>Dikarya</taxon>
        <taxon>Ascomycota</taxon>
        <taxon>Pezizomycotina</taxon>
        <taxon>Sordariomycetes</taxon>
        <taxon>Sordariomycetidae</taxon>
        <taxon>Sordariales</taxon>
        <taxon>Podosporaceae</taxon>
        <taxon>Podospora</taxon>
    </lineage>
</organism>